<evidence type="ECO:0000256" key="3">
    <source>
        <dbReference type="ARBA" id="ARBA00023274"/>
    </source>
</evidence>
<proteinExistence type="inferred from homology"/>
<dbReference type="PROSITE" id="PS00784">
    <property type="entry name" value="RIBOSOMAL_L34"/>
    <property type="match status" value="1"/>
</dbReference>
<keyword evidence="5" id="KW-0934">Plastid</keyword>
<dbReference type="GO" id="GO:1990904">
    <property type="term" value="C:ribonucleoprotein complex"/>
    <property type="evidence" value="ECO:0007669"/>
    <property type="project" value="UniProtKB-KW"/>
</dbReference>
<evidence type="ECO:0000256" key="1">
    <source>
        <dbReference type="ARBA" id="ARBA00010111"/>
    </source>
</evidence>
<evidence type="ECO:0000256" key="4">
    <source>
        <dbReference type="SAM" id="MobiDB-lite"/>
    </source>
</evidence>
<dbReference type="NCBIfam" id="TIGR01030">
    <property type="entry name" value="rpmH_bact"/>
    <property type="match status" value="1"/>
</dbReference>
<geneLocation type="plastid" evidence="5"/>
<sequence length="45" mass="5148">MSKGTLQGTKLKKLRKSGFRARMNKPSGKRIIQSRRSKGRYKIGL</sequence>
<evidence type="ECO:0000256" key="2">
    <source>
        <dbReference type="ARBA" id="ARBA00022980"/>
    </source>
</evidence>
<dbReference type="GO" id="GO:0006412">
    <property type="term" value="P:translation"/>
    <property type="evidence" value="ECO:0007669"/>
    <property type="project" value="InterPro"/>
</dbReference>
<dbReference type="InterPro" id="IPR000271">
    <property type="entry name" value="Ribosomal_bL34"/>
</dbReference>
<gene>
    <name evidence="5" type="primary">rpl34</name>
    <name evidence="5" type="ORF">Schim_106</name>
</gene>
<organism evidence="5">
    <name type="scientific">Schimmelmannia schousboei</name>
    <dbReference type="NCBI Taxonomy" id="173468"/>
    <lineage>
        <taxon>Eukaryota</taxon>
        <taxon>Rhodophyta</taxon>
        <taxon>Florideophyceae</taxon>
        <taxon>Rhodymeniophycidae</taxon>
        <taxon>Acrosymphytales</taxon>
        <taxon>Schimmelmanniaceae</taxon>
        <taxon>Schimmelmannia</taxon>
    </lineage>
</organism>
<dbReference type="GeneID" id="29071237"/>
<dbReference type="AlphaFoldDB" id="A0A1C9C8R9"/>
<protein>
    <submittedName>
        <fullName evidence="5">Ribosomal protein L34</fullName>
    </submittedName>
</protein>
<dbReference type="GO" id="GO:0003735">
    <property type="term" value="F:structural constituent of ribosome"/>
    <property type="evidence" value="ECO:0007669"/>
    <property type="project" value="InterPro"/>
</dbReference>
<reference evidence="5" key="1">
    <citation type="journal article" date="2016" name="BMC Biol.">
        <title>Parallel evolution of highly conserved plastid genome architecture in red seaweeds and seed plants.</title>
        <authorList>
            <person name="Lee J."/>
            <person name="Cho C.H."/>
            <person name="Park S.I."/>
            <person name="Choi J.W."/>
            <person name="Song H.S."/>
            <person name="West J.A."/>
            <person name="Bhattacharya D."/>
            <person name="Yoon H.S."/>
        </authorList>
    </citation>
    <scope>NUCLEOTIDE SEQUENCE</scope>
</reference>
<evidence type="ECO:0000313" key="5">
    <source>
        <dbReference type="EMBL" id="AOM64787.1"/>
    </source>
</evidence>
<keyword evidence="2 5" id="KW-0689">Ribosomal protein</keyword>
<dbReference type="GO" id="GO:0005840">
    <property type="term" value="C:ribosome"/>
    <property type="evidence" value="ECO:0007669"/>
    <property type="project" value="UniProtKB-KW"/>
</dbReference>
<comment type="similarity">
    <text evidence="1">Belongs to the bacterial ribosomal protein bL34 family.</text>
</comment>
<dbReference type="EMBL" id="KX284711">
    <property type="protein sequence ID" value="AOM64787.1"/>
    <property type="molecule type" value="Genomic_DNA"/>
</dbReference>
<name>A0A1C9C8R9_9FLOR</name>
<dbReference type="HAMAP" id="MF_00391">
    <property type="entry name" value="Ribosomal_bL34"/>
    <property type="match status" value="1"/>
</dbReference>
<dbReference type="InterPro" id="IPR020939">
    <property type="entry name" value="Ribosomal_bL34_CS"/>
</dbReference>
<keyword evidence="3" id="KW-0687">Ribonucleoprotein</keyword>
<dbReference type="Gene3D" id="1.10.287.3980">
    <property type="match status" value="1"/>
</dbReference>
<dbReference type="Pfam" id="PF00468">
    <property type="entry name" value="Ribosomal_L34"/>
    <property type="match status" value="1"/>
</dbReference>
<feature type="region of interest" description="Disordered" evidence="4">
    <location>
        <begin position="1"/>
        <end position="29"/>
    </location>
</feature>
<accession>A0A1C9C8R9</accession>
<feature type="compositionally biased region" description="Basic residues" evidence="4">
    <location>
        <begin position="10"/>
        <end position="23"/>
    </location>
</feature>
<dbReference type="RefSeq" id="YP_009295852.1">
    <property type="nucleotide sequence ID" value="NC_031168.1"/>
</dbReference>